<dbReference type="Proteomes" id="UP000095280">
    <property type="component" value="Unplaced"/>
</dbReference>
<dbReference type="WBParaSite" id="maker-unitig_36097-snap-gene-0.2-mRNA-1">
    <property type="protein sequence ID" value="maker-unitig_36097-snap-gene-0.2-mRNA-1"/>
    <property type="gene ID" value="maker-unitig_36097-snap-gene-0.2"/>
</dbReference>
<feature type="compositionally biased region" description="Basic and acidic residues" evidence="1">
    <location>
        <begin position="193"/>
        <end position="203"/>
    </location>
</feature>
<evidence type="ECO:0000256" key="1">
    <source>
        <dbReference type="SAM" id="MobiDB-lite"/>
    </source>
</evidence>
<evidence type="ECO:0000313" key="3">
    <source>
        <dbReference type="WBParaSite" id="maker-unitig_36097-snap-gene-0.2-mRNA-1"/>
    </source>
</evidence>
<reference evidence="3" key="1">
    <citation type="submission" date="2016-11" db="UniProtKB">
        <authorList>
            <consortium name="WormBaseParasite"/>
        </authorList>
    </citation>
    <scope>IDENTIFICATION</scope>
</reference>
<organism evidence="2 3">
    <name type="scientific">Macrostomum lignano</name>
    <dbReference type="NCBI Taxonomy" id="282301"/>
    <lineage>
        <taxon>Eukaryota</taxon>
        <taxon>Metazoa</taxon>
        <taxon>Spiralia</taxon>
        <taxon>Lophotrochozoa</taxon>
        <taxon>Platyhelminthes</taxon>
        <taxon>Rhabditophora</taxon>
        <taxon>Macrostomorpha</taxon>
        <taxon>Macrostomida</taxon>
        <taxon>Macrostomidae</taxon>
        <taxon>Macrostomum</taxon>
    </lineage>
</organism>
<name>A0A1I8FJ36_9PLAT</name>
<sequence length="203" mass="21894">AAAAMNLEEARRAVEAKVQDMQNVDVFAKVVLQPLLSAPGYPLLQTSGSMAVASKKTAERATFLANMARAALLEIDNSTRLRLDAINNSDWARVARRSSRGRQGAAEKSLQINELKLPGALQFRQPKFSTEADAMVTELGETADSGPVVGAAAGELQPSEAGGTSGPSWWAWRSSREEIRADSEAIKRRKAKASTDLRLNDDK</sequence>
<keyword evidence="2" id="KW-1185">Reference proteome</keyword>
<protein>
    <submittedName>
        <fullName evidence="3">VPS13 domain-containing protein</fullName>
    </submittedName>
</protein>
<accession>A0A1I8FJ36</accession>
<feature type="region of interest" description="Disordered" evidence="1">
    <location>
        <begin position="151"/>
        <end position="170"/>
    </location>
</feature>
<proteinExistence type="predicted"/>
<feature type="region of interest" description="Disordered" evidence="1">
    <location>
        <begin position="181"/>
        <end position="203"/>
    </location>
</feature>
<dbReference type="AlphaFoldDB" id="A0A1I8FJ36"/>
<evidence type="ECO:0000313" key="2">
    <source>
        <dbReference type="Proteomes" id="UP000095280"/>
    </source>
</evidence>